<accession>A0A371D4E6</accession>
<evidence type="ECO:0000256" key="1">
    <source>
        <dbReference type="SAM" id="MobiDB-lite"/>
    </source>
</evidence>
<feature type="region of interest" description="Disordered" evidence="1">
    <location>
        <begin position="1"/>
        <end position="72"/>
    </location>
</feature>
<proteinExistence type="predicted"/>
<protein>
    <submittedName>
        <fullName evidence="2">Uncharacterized protein</fullName>
    </submittedName>
</protein>
<evidence type="ECO:0000313" key="2">
    <source>
        <dbReference type="EMBL" id="RDX47413.1"/>
    </source>
</evidence>
<name>A0A371D4E6_9APHY</name>
<evidence type="ECO:0000313" key="3">
    <source>
        <dbReference type="Proteomes" id="UP000256964"/>
    </source>
</evidence>
<dbReference type="EMBL" id="KZ857419">
    <property type="protein sequence ID" value="RDX47413.1"/>
    <property type="molecule type" value="Genomic_DNA"/>
</dbReference>
<organism evidence="2 3">
    <name type="scientific">Lentinus brumalis</name>
    <dbReference type="NCBI Taxonomy" id="2498619"/>
    <lineage>
        <taxon>Eukaryota</taxon>
        <taxon>Fungi</taxon>
        <taxon>Dikarya</taxon>
        <taxon>Basidiomycota</taxon>
        <taxon>Agaricomycotina</taxon>
        <taxon>Agaricomycetes</taxon>
        <taxon>Polyporales</taxon>
        <taxon>Polyporaceae</taxon>
        <taxon>Lentinus</taxon>
    </lineage>
</organism>
<gene>
    <name evidence="2" type="ORF">OH76DRAFT_1484767</name>
</gene>
<dbReference type="Proteomes" id="UP000256964">
    <property type="component" value="Unassembled WGS sequence"/>
</dbReference>
<reference evidence="2 3" key="1">
    <citation type="journal article" date="2018" name="Biotechnol. Biofuels">
        <title>Integrative visual omics of the white-rot fungus Polyporus brumalis exposes the biotechnological potential of its oxidative enzymes for delignifying raw plant biomass.</title>
        <authorList>
            <person name="Miyauchi S."/>
            <person name="Rancon A."/>
            <person name="Drula E."/>
            <person name="Hage H."/>
            <person name="Chaduli D."/>
            <person name="Favel A."/>
            <person name="Grisel S."/>
            <person name="Henrissat B."/>
            <person name="Herpoel-Gimbert I."/>
            <person name="Ruiz-Duenas F.J."/>
            <person name="Chevret D."/>
            <person name="Hainaut M."/>
            <person name="Lin J."/>
            <person name="Wang M."/>
            <person name="Pangilinan J."/>
            <person name="Lipzen A."/>
            <person name="Lesage-Meessen L."/>
            <person name="Navarro D."/>
            <person name="Riley R."/>
            <person name="Grigoriev I.V."/>
            <person name="Zhou S."/>
            <person name="Raouche S."/>
            <person name="Rosso M.N."/>
        </authorList>
    </citation>
    <scope>NUCLEOTIDE SEQUENCE [LARGE SCALE GENOMIC DNA]</scope>
    <source>
        <strain evidence="2 3">BRFM 1820</strain>
    </source>
</reference>
<dbReference type="AlphaFoldDB" id="A0A371D4E6"/>
<keyword evidence="3" id="KW-1185">Reference proteome</keyword>
<feature type="compositionally biased region" description="Low complexity" evidence="1">
    <location>
        <begin position="59"/>
        <end position="69"/>
    </location>
</feature>
<feature type="compositionally biased region" description="Low complexity" evidence="1">
    <location>
        <begin position="32"/>
        <end position="45"/>
    </location>
</feature>
<sequence length="216" mass="23688">MSAGGQSPLTSPSSSPPPISHIPTVVARARSPESVPPSASTAPPSSTQPPRPAVRLTRSASRSSLQNSSKIGSRSLAASIEARLKPNGSIITRFGEQDGEPIFIREDRVTSTTEPDVVTYFWESFTTTPLRQPPTLTMYPDLTVGDVYCNHVKGEVKATQLWIWTMGSDGSAYWKRAREGDVREDGRRLTVTPKRKQPSWVSKNWGVKQLRNQQAS</sequence>
<dbReference type="OrthoDB" id="2755154at2759"/>